<feature type="transmembrane region" description="Helical" evidence="2">
    <location>
        <begin position="31"/>
        <end position="48"/>
    </location>
</feature>
<protein>
    <submittedName>
        <fullName evidence="4">Phosphatase PAP2 family protein</fullName>
    </submittedName>
</protein>
<feature type="transmembrane region" description="Helical" evidence="2">
    <location>
        <begin position="229"/>
        <end position="251"/>
    </location>
</feature>
<dbReference type="RefSeq" id="WP_214174643.1">
    <property type="nucleotide sequence ID" value="NZ_JAHCVK010000001.1"/>
</dbReference>
<evidence type="ECO:0000259" key="3">
    <source>
        <dbReference type="Pfam" id="PF01569"/>
    </source>
</evidence>
<dbReference type="Gene3D" id="1.20.144.10">
    <property type="entry name" value="Phosphatidic acid phosphatase type 2/haloperoxidase"/>
    <property type="match status" value="1"/>
</dbReference>
<gene>
    <name evidence="4" type="ORF">KI810_06630</name>
</gene>
<feature type="transmembrane region" description="Helical" evidence="2">
    <location>
        <begin position="95"/>
        <end position="116"/>
    </location>
</feature>
<feature type="transmembrane region" description="Helical" evidence="2">
    <location>
        <begin position="303"/>
        <end position="322"/>
    </location>
</feature>
<feature type="domain" description="Phosphatidic acid phosphatase type 2/haloperoxidase" evidence="3">
    <location>
        <begin position="239"/>
        <end position="343"/>
    </location>
</feature>
<feature type="transmembrane region" description="Helical" evidence="2">
    <location>
        <begin position="198"/>
        <end position="217"/>
    </location>
</feature>
<evidence type="ECO:0000313" key="4">
    <source>
        <dbReference type="EMBL" id="MBT0652724.1"/>
    </source>
</evidence>
<keyword evidence="2" id="KW-0812">Transmembrane</keyword>
<dbReference type="InterPro" id="IPR036938">
    <property type="entry name" value="PAP2/HPO_sf"/>
</dbReference>
<reference evidence="4 5" key="1">
    <citation type="submission" date="2021-05" db="EMBL/GenBank/DDBJ databases">
        <title>The draft genome of Geobacter luticola JCM 17780.</title>
        <authorList>
            <person name="Xu Z."/>
            <person name="Masuda Y."/>
            <person name="Itoh H."/>
            <person name="Senoo K."/>
        </authorList>
    </citation>
    <scope>NUCLEOTIDE SEQUENCE [LARGE SCALE GENOMIC DNA]</scope>
    <source>
        <strain evidence="4 5">JCM 17780</strain>
    </source>
</reference>
<keyword evidence="5" id="KW-1185">Reference proteome</keyword>
<sequence length="357" mass="39442">MGKDILAALTALVGYVALAFAAMTFIPWGERLALVLVAGLLGVFSRSWSWTRVLLFALSAASLEIFGIYLATRDPLSQAGAHGMFILNEFGRKSAATLLIVILIAVVAAGVGYWLGNHKGSDQHHRQRHDRENGEQGDSLMRSSRYVNLGYQAGLFLLATLVVGISYHYVDAWLARAVLDFLRSWNLSFLGTRRMPDLLFPLVCVATVAMWIDYFLVQRSGRDGGKGRFLLLAATAIPLAYVFKKLLQGIFGRGYTRSWLHHHGSFGFTWFHGDGGFPSGHMLVFTAFFAAVWYHFPRYRVPSVLAVLILGIALILTDYHFLSDLVAGTYLGILVTTLTGRTMEYISARDTEGGDPP</sequence>
<feature type="transmembrane region" description="Helical" evidence="2">
    <location>
        <begin position="276"/>
        <end position="296"/>
    </location>
</feature>
<dbReference type="SUPFAM" id="SSF48317">
    <property type="entry name" value="Acid phosphatase/Vanadium-dependent haloperoxidase"/>
    <property type="match status" value="1"/>
</dbReference>
<dbReference type="Proteomes" id="UP000756860">
    <property type="component" value="Unassembled WGS sequence"/>
</dbReference>
<dbReference type="EMBL" id="JAHCVK010000001">
    <property type="protein sequence ID" value="MBT0652724.1"/>
    <property type="molecule type" value="Genomic_DNA"/>
</dbReference>
<evidence type="ECO:0000313" key="5">
    <source>
        <dbReference type="Proteomes" id="UP000756860"/>
    </source>
</evidence>
<dbReference type="Pfam" id="PF01569">
    <property type="entry name" value="PAP2"/>
    <property type="match status" value="1"/>
</dbReference>
<evidence type="ECO:0000256" key="2">
    <source>
        <dbReference type="SAM" id="Phobius"/>
    </source>
</evidence>
<accession>A0ABS5SDY7</accession>
<evidence type="ECO:0000256" key="1">
    <source>
        <dbReference type="SAM" id="MobiDB-lite"/>
    </source>
</evidence>
<feature type="compositionally biased region" description="Basic and acidic residues" evidence="1">
    <location>
        <begin position="119"/>
        <end position="134"/>
    </location>
</feature>
<feature type="transmembrane region" description="Helical" evidence="2">
    <location>
        <begin position="149"/>
        <end position="170"/>
    </location>
</feature>
<organism evidence="4 5">
    <name type="scientific">Geomobilimonas luticola</name>
    <dbReference type="NCBI Taxonomy" id="1114878"/>
    <lineage>
        <taxon>Bacteria</taxon>
        <taxon>Pseudomonadati</taxon>
        <taxon>Thermodesulfobacteriota</taxon>
        <taxon>Desulfuromonadia</taxon>
        <taxon>Geobacterales</taxon>
        <taxon>Geobacteraceae</taxon>
        <taxon>Geomobilimonas</taxon>
    </lineage>
</organism>
<feature type="region of interest" description="Disordered" evidence="1">
    <location>
        <begin position="119"/>
        <end position="138"/>
    </location>
</feature>
<name>A0ABS5SDY7_9BACT</name>
<comment type="caution">
    <text evidence="4">The sequence shown here is derived from an EMBL/GenBank/DDBJ whole genome shotgun (WGS) entry which is preliminary data.</text>
</comment>
<keyword evidence="2" id="KW-0472">Membrane</keyword>
<dbReference type="InterPro" id="IPR000326">
    <property type="entry name" value="PAP2/HPO"/>
</dbReference>
<proteinExistence type="predicted"/>
<feature type="transmembrane region" description="Helical" evidence="2">
    <location>
        <begin position="53"/>
        <end position="71"/>
    </location>
</feature>
<keyword evidence="2" id="KW-1133">Transmembrane helix</keyword>